<dbReference type="EMBL" id="JACIEV010000008">
    <property type="protein sequence ID" value="MBB4154834.1"/>
    <property type="molecule type" value="Genomic_DNA"/>
</dbReference>
<feature type="coiled-coil region" evidence="1">
    <location>
        <begin position="149"/>
        <end position="176"/>
    </location>
</feature>
<evidence type="ECO:0000259" key="3">
    <source>
        <dbReference type="Pfam" id="PF13463"/>
    </source>
</evidence>
<evidence type="ECO:0000256" key="2">
    <source>
        <dbReference type="SAM" id="MobiDB-lite"/>
    </source>
</evidence>
<reference evidence="4 5" key="1">
    <citation type="submission" date="2020-08" db="EMBL/GenBank/DDBJ databases">
        <title>Genomic Encyclopedia of Type Strains, Phase IV (KMG-IV): sequencing the most valuable type-strain genomes for metagenomic binning, comparative biology and taxonomic classification.</title>
        <authorList>
            <person name="Goeker M."/>
        </authorList>
    </citation>
    <scope>NUCLEOTIDE SEQUENCE [LARGE SCALE GENOMIC DNA]</scope>
    <source>
        <strain evidence="4 5">YC6723</strain>
    </source>
</reference>
<dbReference type="SUPFAM" id="SSF46785">
    <property type="entry name" value="Winged helix' DNA-binding domain"/>
    <property type="match status" value="1"/>
</dbReference>
<dbReference type="RefSeq" id="WP_183985751.1">
    <property type="nucleotide sequence ID" value="NZ_JACIEV010000008.1"/>
</dbReference>
<feature type="region of interest" description="Disordered" evidence="2">
    <location>
        <begin position="178"/>
        <end position="198"/>
    </location>
</feature>
<evidence type="ECO:0000313" key="4">
    <source>
        <dbReference type="EMBL" id="MBB4154834.1"/>
    </source>
</evidence>
<evidence type="ECO:0000256" key="1">
    <source>
        <dbReference type="SAM" id="Coils"/>
    </source>
</evidence>
<name>A0A840FGI8_9SPHN</name>
<dbReference type="InterPro" id="IPR036388">
    <property type="entry name" value="WH-like_DNA-bd_sf"/>
</dbReference>
<accession>A0A840FGI8</accession>
<keyword evidence="5" id="KW-1185">Reference proteome</keyword>
<dbReference type="Pfam" id="PF13463">
    <property type="entry name" value="HTH_27"/>
    <property type="match status" value="1"/>
</dbReference>
<dbReference type="InterPro" id="IPR036390">
    <property type="entry name" value="WH_DNA-bd_sf"/>
</dbReference>
<proteinExistence type="predicted"/>
<sequence>MMGAATTMMWGNDYRGDDGGAVVVIGADGGDAGEAMTLVGARIAATLGWENVADGLDTVGGGAPVLVVEAEGIDEDLLAAALPRIDGHASALDLHVVVSLGRDQIDLVASHLLGRRVALLCEPSISERVVALTVALGGTGAATLDDSVRENEAERLKRLNEEVARIADLLARLSRDTPSPATEVEDRRQRFDPGPVGIEEAADPAEVRRIIRTRRLRDQFFGANLFEDPAWDMLLDLYAAELERTRVSVSSLCIAAAVAPTTALRWITKLTEAGLFVRQPDPTDRRRAFMALTPRASEAMRRYLVAARRAPVA</sequence>
<protein>
    <submittedName>
        <fullName evidence="4">DNA-binding MarR family transcriptional regulator</fullName>
    </submittedName>
</protein>
<feature type="domain" description="HTH marR-type" evidence="3">
    <location>
        <begin position="246"/>
        <end position="296"/>
    </location>
</feature>
<organism evidence="4 5">
    <name type="scientific">Sphingomonas jinjuensis</name>
    <dbReference type="NCBI Taxonomy" id="535907"/>
    <lineage>
        <taxon>Bacteria</taxon>
        <taxon>Pseudomonadati</taxon>
        <taxon>Pseudomonadota</taxon>
        <taxon>Alphaproteobacteria</taxon>
        <taxon>Sphingomonadales</taxon>
        <taxon>Sphingomonadaceae</taxon>
        <taxon>Sphingomonas</taxon>
    </lineage>
</organism>
<evidence type="ECO:0000313" key="5">
    <source>
        <dbReference type="Proteomes" id="UP000529795"/>
    </source>
</evidence>
<dbReference type="GO" id="GO:0003677">
    <property type="term" value="F:DNA binding"/>
    <property type="evidence" value="ECO:0007669"/>
    <property type="project" value="UniProtKB-KW"/>
</dbReference>
<dbReference type="GO" id="GO:0003700">
    <property type="term" value="F:DNA-binding transcription factor activity"/>
    <property type="evidence" value="ECO:0007669"/>
    <property type="project" value="InterPro"/>
</dbReference>
<keyword evidence="4" id="KW-0238">DNA-binding</keyword>
<dbReference type="Gene3D" id="1.10.10.10">
    <property type="entry name" value="Winged helix-like DNA-binding domain superfamily/Winged helix DNA-binding domain"/>
    <property type="match status" value="1"/>
</dbReference>
<gene>
    <name evidence="4" type="ORF">GGQ80_002750</name>
</gene>
<keyword evidence="1" id="KW-0175">Coiled coil</keyword>
<dbReference type="AlphaFoldDB" id="A0A840FGI8"/>
<dbReference type="InterPro" id="IPR000835">
    <property type="entry name" value="HTH_MarR-typ"/>
</dbReference>
<comment type="caution">
    <text evidence="4">The sequence shown here is derived from an EMBL/GenBank/DDBJ whole genome shotgun (WGS) entry which is preliminary data.</text>
</comment>
<dbReference type="Proteomes" id="UP000529795">
    <property type="component" value="Unassembled WGS sequence"/>
</dbReference>